<dbReference type="InterPro" id="IPR036179">
    <property type="entry name" value="Ig-like_dom_sf"/>
</dbReference>
<dbReference type="AlphaFoldDB" id="A0A3Q3ATZ2"/>
<dbReference type="InterPro" id="IPR013151">
    <property type="entry name" value="Immunoglobulin_dom"/>
</dbReference>
<dbReference type="InterPro" id="IPR007110">
    <property type="entry name" value="Ig-like_dom"/>
</dbReference>
<name>A0A3Q3ATZ2_KRYMA</name>
<dbReference type="InterPro" id="IPR003599">
    <property type="entry name" value="Ig_sub"/>
</dbReference>
<dbReference type="GO" id="GO:1990782">
    <property type="term" value="F:protein tyrosine kinase binding"/>
    <property type="evidence" value="ECO:0007669"/>
    <property type="project" value="TreeGrafter"/>
</dbReference>
<dbReference type="GO" id="GO:0035723">
    <property type="term" value="P:interleukin-15-mediated signaling pathway"/>
    <property type="evidence" value="ECO:0007669"/>
    <property type="project" value="TreeGrafter"/>
</dbReference>
<dbReference type="OrthoDB" id="8869347at2759"/>
<dbReference type="GO" id="GO:0042110">
    <property type="term" value="P:T cell activation"/>
    <property type="evidence" value="ECO:0007669"/>
    <property type="project" value="TreeGrafter"/>
</dbReference>
<dbReference type="GO" id="GO:0009897">
    <property type="term" value="C:external side of plasma membrane"/>
    <property type="evidence" value="ECO:0007669"/>
    <property type="project" value="TreeGrafter"/>
</dbReference>
<feature type="transmembrane region" description="Helical" evidence="2">
    <location>
        <begin position="221"/>
        <end position="242"/>
    </location>
</feature>
<evidence type="ECO:0000256" key="1">
    <source>
        <dbReference type="ARBA" id="ARBA00023319"/>
    </source>
</evidence>
<proteinExistence type="predicted"/>
<dbReference type="SMART" id="SM00409">
    <property type="entry name" value="IG"/>
    <property type="match status" value="1"/>
</dbReference>
<feature type="signal peptide" evidence="3">
    <location>
        <begin position="1"/>
        <end position="20"/>
    </location>
</feature>
<dbReference type="Proteomes" id="UP000264800">
    <property type="component" value="Unplaced"/>
</dbReference>
<dbReference type="SUPFAM" id="SSF48726">
    <property type="entry name" value="Immunoglobulin"/>
    <property type="match status" value="1"/>
</dbReference>
<dbReference type="PANTHER" id="PTHR11422:SF5">
    <property type="entry name" value="DIVERSE IMMUNOGLOBULIN DOMAIN-CONTAINING PROTEIN 1.1 ISOFORM X1-RELATED"/>
    <property type="match status" value="1"/>
</dbReference>
<keyword evidence="2" id="KW-0812">Transmembrane</keyword>
<dbReference type="RefSeq" id="XP_037837354.1">
    <property type="nucleotide sequence ID" value="XM_037981426.1"/>
</dbReference>
<keyword evidence="2" id="KW-0472">Membrane</keyword>
<evidence type="ECO:0000256" key="2">
    <source>
        <dbReference type="SAM" id="Phobius"/>
    </source>
</evidence>
<dbReference type="Ensembl" id="ENSKMAT00000020758.1">
    <property type="protein sequence ID" value="ENSKMAP00000020488.1"/>
    <property type="gene ID" value="ENSKMAG00000015229.1"/>
</dbReference>
<sequence length="321" mass="36106">MATLELILILMLQFEAGISGDILRLYHRVGDHVVLPCNSPSSSYSCAIVKWIYDRDSYTQTEVEKGVVSQSSPRAARLSLDTKCSLIITNITPEDYGEYGCRPGEAHSVEGRVYLDILNISPPDSGPTKDGDVTLKCSLMRRTGYRCPENSLRWVDETGAELLDEDDGYKFEGRSNCDSSLTVKHQRSRNRRFSCQFVEENSVKIEVHYTSVSEDPIHNNIIIIIIAVIGVVLLVVAAVVLIKRRRRTRNTEDVQHPNHHYDEIQCNVTYATVGPFSSEASRNIKVKEKEDSVTYSTVRTNMKTEADINPSSIYSLLTKPK</sequence>
<dbReference type="PANTHER" id="PTHR11422">
    <property type="entry name" value="T-CELL SURFACE GLYCOPROTEIN CD4"/>
    <property type="match status" value="1"/>
</dbReference>
<feature type="domain" description="Ig-like" evidence="4">
    <location>
        <begin position="30"/>
        <end position="102"/>
    </location>
</feature>
<dbReference type="KEGG" id="kmr:119617967"/>
<keyword evidence="3" id="KW-0732">Signal</keyword>
<dbReference type="OMA" id="KCELEYS"/>
<dbReference type="Pfam" id="PF00047">
    <property type="entry name" value="ig"/>
    <property type="match status" value="1"/>
</dbReference>
<accession>A0A3Q3ATZ2</accession>
<keyword evidence="1" id="KW-0393">Immunoglobulin domain</keyword>
<evidence type="ECO:0000313" key="5">
    <source>
        <dbReference type="Ensembl" id="ENSKMAP00000020488.1"/>
    </source>
</evidence>
<dbReference type="GO" id="GO:0045121">
    <property type="term" value="C:membrane raft"/>
    <property type="evidence" value="ECO:0007669"/>
    <property type="project" value="TreeGrafter"/>
</dbReference>
<keyword evidence="6" id="KW-1185">Reference proteome</keyword>
<dbReference type="PROSITE" id="PS50835">
    <property type="entry name" value="IG_LIKE"/>
    <property type="match status" value="1"/>
</dbReference>
<evidence type="ECO:0000256" key="3">
    <source>
        <dbReference type="SAM" id="SignalP"/>
    </source>
</evidence>
<organism evidence="5 6">
    <name type="scientific">Kryptolebias marmoratus</name>
    <name type="common">Mangrove killifish</name>
    <name type="synonym">Rivulus marmoratus</name>
    <dbReference type="NCBI Taxonomy" id="37003"/>
    <lineage>
        <taxon>Eukaryota</taxon>
        <taxon>Metazoa</taxon>
        <taxon>Chordata</taxon>
        <taxon>Craniata</taxon>
        <taxon>Vertebrata</taxon>
        <taxon>Euteleostomi</taxon>
        <taxon>Actinopterygii</taxon>
        <taxon>Neopterygii</taxon>
        <taxon>Teleostei</taxon>
        <taxon>Neoteleostei</taxon>
        <taxon>Acanthomorphata</taxon>
        <taxon>Ovalentaria</taxon>
        <taxon>Atherinomorphae</taxon>
        <taxon>Cyprinodontiformes</taxon>
        <taxon>Rivulidae</taxon>
        <taxon>Kryptolebias</taxon>
    </lineage>
</organism>
<dbReference type="GeneID" id="119617967"/>
<feature type="chain" id="PRO_5018627362" description="Ig-like domain-containing protein" evidence="3">
    <location>
        <begin position="21"/>
        <end position="321"/>
    </location>
</feature>
<dbReference type="GeneTree" id="ENSGT00970000193439"/>
<evidence type="ECO:0000313" key="6">
    <source>
        <dbReference type="Proteomes" id="UP000264800"/>
    </source>
</evidence>
<evidence type="ECO:0000259" key="4">
    <source>
        <dbReference type="PROSITE" id="PS50835"/>
    </source>
</evidence>
<keyword evidence="2" id="KW-1133">Transmembrane helix</keyword>
<dbReference type="GO" id="GO:0042289">
    <property type="term" value="F:MHC class II protein binding"/>
    <property type="evidence" value="ECO:0007669"/>
    <property type="project" value="TreeGrafter"/>
</dbReference>
<dbReference type="InterPro" id="IPR013783">
    <property type="entry name" value="Ig-like_fold"/>
</dbReference>
<protein>
    <recommendedName>
        <fullName evidence="4">Ig-like domain-containing protein</fullName>
    </recommendedName>
</protein>
<reference evidence="5" key="2">
    <citation type="submission" date="2025-09" db="UniProtKB">
        <authorList>
            <consortium name="Ensembl"/>
        </authorList>
    </citation>
    <scope>IDENTIFICATION</scope>
</reference>
<reference evidence="5" key="1">
    <citation type="submission" date="2025-08" db="UniProtKB">
        <authorList>
            <consortium name="Ensembl"/>
        </authorList>
    </citation>
    <scope>IDENTIFICATION</scope>
</reference>
<dbReference type="GO" id="GO:0070374">
    <property type="term" value="P:positive regulation of ERK1 and ERK2 cascade"/>
    <property type="evidence" value="ECO:0007669"/>
    <property type="project" value="TreeGrafter"/>
</dbReference>
<dbReference type="Gene3D" id="2.60.40.10">
    <property type="entry name" value="Immunoglobulins"/>
    <property type="match status" value="1"/>
</dbReference>